<keyword evidence="2" id="KW-1185">Reference proteome</keyword>
<feature type="non-terminal residue" evidence="1">
    <location>
        <position position="89"/>
    </location>
</feature>
<gene>
    <name evidence="1" type="ORF">GYMLUDRAFT_48782</name>
</gene>
<name>A0A0D0C8Z0_9AGAR</name>
<organism evidence="1 2">
    <name type="scientific">Collybiopsis luxurians FD-317 M1</name>
    <dbReference type="NCBI Taxonomy" id="944289"/>
    <lineage>
        <taxon>Eukaryota</taxon>
        <taxon>Fungi</taxon>
        <taxon>Dikarya</taxon>
        <taxon>Basidiomycota</taxon>
        <taxon>Agaricomycotina</taxon>
        <taxon>Agaricomycetes</taxon>
        <taxon>Agaricomycetidae</taxon>
        <taxon>Agaricales</taxon>
        <taxon>Marasmiineae</taxon>
        <taxon>Omphalotaceae</taxon>
        <taxon>Collybiopsis</taxon>
        <taxon>Collybiopsis luxurians</taxon>
    </lineage>
</organism>
<dbReference type="Proteomes" id="UP000053593">
    <property type="component" value="Unassembled WGS sequence"/>
</dbReference>
<dbReference type="AlphaFoldDB" id="A0A0D0C8Z0"/>
<accession>A0A0D0C8Z0</accession>
<dbReference type="EMBL" id="KN834816">
    <property type="protein sequence ID" value="KIK54417.1"/>
    <property type="molecule type" value="Genomic_DNA"/>
</dbReference>
<evidence type="ECO:0000313" key="2">
    <source>
        <dbReference type="Proteomes" id="UP000053593"/>
    </source>
</evidence>
<dbReference type="HOGENOM" id="CLU_2460734_0_0_1"/>
<sequence>MPIQHLSYPISLLGPKFVASTRYQSVWLQHWGEPLEKQHDGKMIVVHDNLYESESIWALEDYARIKSEINSTFSTKKQGCLLIGSEGIC</sequence>
<evidence type="ECO:0000313" key="1">
    <source>
        <dbReference type="EMBL" id="KIK54417.1"/>
    </source>
</evidence>
<protein>
    <submittedName>
        <fullName evidence="1">Uncharacterized protein</fullName>
    </submittedName>
</protein>
<proteinExistence type="predicted"/>
<reference evidence="1 2" key="1">
    <citation type="submission" date="2014-04" db="EMBL/GenBank/DDBJ databases">
        <title>Evolutionary Origins and Diversification of the Mycorrhizal Mutualists.</title>
        <authorList>
            <consortium name="DOE Joint Genome Institute"/>
            <consortium name="Mycorrhizal Genomics Consortium"/>
            <person name="Kohler A."/>
            <person name="Kuo A."/>
            <person name="Nagy L.G."/>
            <person name="Floudas D."/>
            <person name="Copeland A."/>
            <person name="Barry K.W."/>
            <person name="Cichocki N."/>
            <person name="Veneault-Fourrey C."/>
            <person name="LaButti K."/>
            <person name="Lindquist E.A."/>
            <person name="Lipzen A."/>
            <person name="Lundell T."/>
            <person name="Morin E."/>
            <person name="Murat C."/>
            <person name="Riley R."/>
            <person name="Ohm R."/>
            <person name="Sun H."/>
            <person name="Tunlid A."/>
            <person name="Henrissat B."/>
            <person name="Grigoriev I.V."/>
            <person name="Hibbett D.S."/>
            <person name="Martin F."/>
        </authorList>
    </citation>
    <scope>NUCLEOTIDE SEQUENCE [LARGE SCALE GENOMIC DNA]</scope>
    <source>
        <strain evidence="1 2">FD-317 M1</strain>
    </source>
</reference>